<feature type="compositionally biased region" description="Basic and acidic residues" evidence="2">
    <location>
        <begin position="490"/>
        <end position="503"/>
    </location>
</feature>
<evidence type="ECO:0000313" key="4">
    <source>
        <dbReference type="Proteomes" id="UP000193920"/>
    </source>
</evidence>
<protein>
    <submittedName>
        <fullName evidence="3">Uncharacterized protein</fullName>
    </submittedName>
</protein>
<feature type="compositionally biased region" description="Basic and acidic residues" evidence="2">
    <location>
        <begin position="113"/>
        <end position="124"/>
    </location>
</feature>
<feature type="compositionally biased region" description="Polar residues" evidence="2">
    <location>
        <begin position="144"/>
        <end position="164"/>
    </location>
</feature>
<keyword evidence="4" id="KW-1185">Reference proteome</keyword>
<organism evidence="3 4">
    <name type="scientific">Neocallimastix californiae</name>
    <dbReference type="NCBI Taxonomy" id="1754190"/>
    <lineage>
        <taxon>Eukaryota</taxon>
        <taxon>Fungi</taxon>
        <taxon>Fungi incertae sedis</taxon>
        <taxon>Chytridiomycota</taxon>
        <taxon>Chytridiomycota incertae sedis</taxon>
        <taxon>Neocallimastigomycetes</taxon>
        <taxon>Neocallimastigales</taxon>
        <taxon>Neocallimastigaceae</taxon>
        <taxon>Neocallimastix</taxon>
    </lineage>
</organism>
<proteinExistence type="inferred from homology"/>
<feature type="region of interest" description="Disordered" evidence="2">
    <location>
        <begin position="258"/>
        <end position="316"/>
    </location>
</feature>
<dbReference type="STRING" id="1754190.A0A1Y2CFJ3"/>
<dbReference type="PANTHER" id="PTHR33768:SF3">
    <property type="entry name" value="MIP11318P"/>
    <property type="match status" value="1"/>
</dbReference>
<feature type="compositionally biased region" description="Polar residues" evidence="2">
    <location>
        <begin position="521"/>
        <end position="542"/>
    </location>
</feature>
<feature type="compositionally biased region" description="Polar residues" evidence="2">
    <location>
        <begin position="97"/>
        <end position="111"/>
    </location>
</feature>
<evidence type="ECO:0000256" key="1">
    <source>
        <dbReference type="ARBA" id="ARBA00008315"/>
    </source>
</evidence>
<feature type="compositionally biased region" description="Low complexity" evidence="2">
    <location>
        <begin position="279"/>
        <end position="297"/>
    </location>
</feature>
<evidence type="ECO:0000313" key="3">
    <source>
        <dbReference type="EMBL" id="ORY45792.1"/>
    </source>
</evidence>
<feature type="compositionally biased region" description="Basic and acidic residues" evidence="2">
    <location>
        <begin position="186"/>
        <end position="204"/>
    </location>
</feature>
<dbReference type="EMBL" id="MCOG01000110">
    <property type="protein sequence ID" value="ORY45792.1"/>
    <property type="molecule type" value="Genomic_DNA"/>
</dbReference>
<dbReference type="InterPro" id="IPR038792">
    <property type="entry name" value="CFAP97D1/2"/>
</dbReference>
<feature type="region of interest" description="Disordered" evidence="2">
    <location>
        <begin position="36"/>
        <end position="76"/>
    </location>
</feature>
<sequence>MEVNEEHNNDDLQIQNLSDDEELYQSGVDYCNQAEETKPVTIKNTSQNSLEVSQSSIDRSHDISEADDESSDNSDFVVTKEKIFEKTTTIRKVIRRNISTDSGSENENNDLNAEIKSRGLDNIDNKGSNKSSNKRGNDKHIKSKSLNGNSGDKANKNSRLNSAPGSDRNNRFGRNNKFNYGNMYDRYCKNKNDEDKKNIKDRGLRYSSRSQSRGRSRGRKYTGDSEDEDIIRDPKVQEELDKIEIERRRIIAGDISVHSTDDENEGNDDKKKTKKGSKKVSSNGMKSTVSTNGGKSTKLSKSKKKGTKKKSLKNNYRAFVSTKPSCNRYMANMWNNYVYSIHKMNILNIKKTVDNDAPKKYAHIDQKLKAKLMKKEKEDEIRKNNQNILNRMIYQGKNNVGTSNLDDNNDVIEPVFRSLHADQNRRLENEMNRESRTLLKRLKEKKPYCSVEQWKKDRLITEVYLRNISSYPENYPIRQKSQPRHVPPIKKNENEELKREKSPLEGTGINYSGGKLRGTRTRTAGSCNVRKNNRLNDNSRVSGLNGKGTKKSKYRTMSESTRQSYKLDTSINQNQVDRLYLEQKKNGKLYRVPENDTTTAFDRVLNNYEKVDSDIKDNNIKKSMNSNDDINYNKDIEGDISQITENISEKLSVTENNLPVEEIPITEIDRK</sequence>
<feature type="compositionally biased region" description="Low complexity" evidence="2">
    <location>
        <begin position="172"/>
        <end position="182"/>
    </location>
</feature>
<name>A0A1Y2CFJ3_9FUNG</name>
<dbReference type="PANTHER" id="PTHR33768">
    <property type="entry name" value="MIP11318P"/>
    <property type="match status" value="1"/>
</dbReference>
<evidence type="ECO:0000256" key="2">
    <source>
        <dbReference type="SAM" id="MobiDB-lite"/>
    </source>
</evidence>
<comment type="similarity">
    <text evidence="1">Belongs to the CFAP97 family.</text>
</comment>
<feature type="compositionally biased region" description="Basic residues" evidence="2">
    <location>
        <begin position="298"/>
        <end position="312"/>
    </location>
</feature>
<reference evidence="3 4" key="1">
    <citation type="submission" date="2016-08" db="EMBL/GenBank/DDBJ databases">
        <title>A Parts List for Fungal Cellulosomes Revealed by Comparative Genomics.</title>
        <authorList>
            <consortium name="DOE Joint Genome Institute"/>
            <person name="Haitjema C.H."/>
            <person name="Gilmore S.P."/>
            <person name="Henske J.K."/>
            <person name="Solomon K.V."/>
            <person name="De Groot R."/>
            <person name="Kuo A."/>
            <person name="Mondo S.J."/>
            <person name="Salamov A.A."/>
            <person name="Labutti K."/>
            <person name="Zhao Z."/>
            <person name="Chiniquy J."/>
            <person name="Barry K."/>
            <person name="Brewer H.M."/>
            <person name="Purvine S.O."/>
            <person name="Wright A.T."/>
            <person name="Boxma B."/>
            <person name="Van Alen T."/>
            <person name="Hackstein J.H."/>
            <person name="Baker S.E."/>
            <person name="Grigoriev I.V."/>
            <person name="O'Malley M.A."/>
        </authorList>
    </citation>
    <scope>NUCLEOTIDE SEQUENCE [LARGE SCALE GENOMIC DNA]</scope>
    <source>
        <strain evidence="3 4">G1</strain>
    </source>
</reference>
<feature type="region of interest" description="Disordered" evidence="2">
    <location>
        <begin position="475"/>
        <end position="564"/>
    </location>
</feature>
<gene>
    <name evidence="3" type="ORF">LY90DRAFT_671456</name>
</gene>
<feature type="region of interest" description="Disordered" evidence="2">
    <location>
        <begin position="90"/>
        <end position="235"/>
    </location>
</feature>
<comment type="caution">
    <text evidence="3">The sequence shown here is derived from an EMBL/GenBank/DDBJ whole genome shotgun (WGS) entry which is preliminary data.</text>
</comment>
<dbReference type="OrthoDB" id="2163395at2759"/>
<accession>A0A1Y2CFJ3</accession>
<feature type="compositionally biased region" description="Polar residues" evidence="2">
    <location>
        <begin position="42"/>
        <end position="57"/>
    </location>
</feature>
<dbReference type="Proteomes" id="UP000193920">
    <property type="component" value="Unassembled WGS sequence"/>
</dbReference>
<feature type="compositionally biased region" description="Polar residues" evidence="2">
    <location>
        <begin position="555"/>
        <end position="564"/>
    </location>
</feature>
<dbReference type="AlphaFoldDB" id="A0A1Y2CFJ3"/>
<dbReference type="InterPro" id="IPR029488">
    <property type="entry name" value="Hmw/CFAP97"/>
</dbReference>
<dbReference type="Pfam" id="PF13879">
    <property type="entry name" value="Hmw_CFAP97"/>
    <property type="match status" value="1"/>
</dbReference>